<dbReference type="GO" id="GO:0006203">
    <property type="term" value="P:dGTP catabolic process"/>
    <property type="evidence" value="ECO:0007669"/>
    <property type="project" value="TreeGrafter"/>
</dbReference>
<evidence type="ECO:0000256" key="1">
    <source>
        <dbReference type="SAM" id="MobiDB-lite"/>
    </source>
</evidence>
<dbReference type="Pfam" id="PF01966">
    <property type="entry name" value="HD"/>
    <property type="match status" value="1"/>
</dbReference>
<dbReference type="InterPro" id="IPR050135">
    <property type="entry name" value="dGTPase-like"/>
</dbReference>
<dbReference type="AlphaFoldDB" id="A0A9P6NF41"/>
<evidence type="ECO:0000313" key="4">
    <source>
        <dbReference type="Proteomes" id="UP000886653"/>
    </source>
</evidence>
<dbReference type="OrthoDB" id="9991235at2759"/>
<name>A0A9P6NF41_9BASI</name>
<dbReference type="SMART" id="SM00471">
    <property type="entry name" value="HDc"/>
    <property type="match status" value="1"/>
</dbReference>
<proteinExistence type="predicted"/>
<dbReference type="Proteomes" id="UP000886653">
    <property type="component" value="Unassembled WGS sequence"/>
</dbReference>
<dbReference type="GO" id="GO:0008832">
    <property type="term" value="F:dGTPase activity"/>
    <property type="evidence" value="ECO:0007669"/>
    <property type="project" value="TreeGrafter"/>
</dbReference>
<feature type="domain" description="HD/PDEase" evidence="2">
    <location>
        <begin position="99"/>
        <end position="210"/>
    </location>
</feature>
<protein>
    <recommendedName>
        <fullName evidence="2">HD/PDEase domain-containing protein</fullName>
    </recommendedName>
</protein>
<dbReference type="PANTHER" id="PTHR11373">
    <property type="entry name" value="DEOXYNUCLEOSIDE TRIPHOSPHATE TRIPHOSPHOHYDROLASE"/>
    <property type="match status" value="1"/>
</dbReference>
<gene>
    <name evidence="3" type="ORF">CROQUDRAFT_659469</name>
</gene>
<accession>A0A9P6NF41</accession>
<dbReference type="PANTHER" id="PTHR11373:SF4">
    <property type="entry name" value="DEOXYNUCLEOSIDE TRIPHOSPHATE TRIPHOSPHOHYDROLASE SAMHD1"/>
    <property type="match status" value="1"/>
</dbReference>
<evidence type="ECO:0000259" key="2">
    <source>
        <dbReference type="SMART" id="SM00471"/>
    </source>
</evidence>
<dbReference type="InterPro" id="IPR006674">
    <property type="entry name" value="HD_domain"/>
</dbReference>
<dbReference type="CDD" id="cd00077">
    <property type="entry name" value="HDc"/>
    <property type="match status" value="1"/>
</dbReference>
<dbReference type="Gene3D" id="1.10.3210.10">
    <property type="entry name" value="Hypothetical protein af1432"/>
    <property type="match status" value="1"/>
</dbReference>
<comment type="caution">
    <text evidence="3">The sequence shown here is derived from an EMBL/GenBank/DDBJ whole genome shotgun (WGS) entry which is preliminary data.</text>
</comment>
<dbReference type="GO" id="GO:0005634">
    <property type="term" value="C:nucleus"/>
    <property type="evidence" value="ECO:0007669"/>
    <property type="project" value="TreeGrafter"/>
</dbReference>
<dbReference type="EMBL" id="MU167288">
    <property type="protein sequence ID" value="KAG0144793.1"/>
    <property type="molecule type" value="Genomic_DNA"/>
</dbReference>
<dbReference type="SUPFAM" id="SSF109604">
    <property type="entry name" value="HD-domain/PDEase-like"/>
    <property type="match status" value="1"/>
</dbReference>
<sequence length="389" mass="43473">MSSDSSTDLRDSSFPKISSQDNLLSSSLDGTGTSQPPSDGEASKSDDTHAYRLIHDPIYGSVTIDSACAIEIMDLPEFQRLKKVLQHGITSLIGCLPRPPVNRFDHSVGAMLLVKHVGGSEEAQLAALLHDVAHTTLSHVLDLVFGYVIHEVEKKDFLDSTTIREILTKHGFDPERVLEEENFPLLELPSPDICADRLDYALRDSTSFGFLSIEEAQSIFRSTVAIDGHMVLNSISHATTLANTYLQSDQYAWANPTQKYLYQLTSEAIRLMLDLGKINKECLWQLGDEEFWARLTSNATPSLQTLLEKINNRCELSELGEGFQPDSDSSETEICTFKLKVRTIDPLVQTSDGVRRLSEVDSVFAERRLEYIKSREMPQTFVVKYLPAV</sequence>
<reference evidence="3" key="1">
    <citation type="submission" date="2013-11" db="EMBL/GenBank/DDBJ databases">
        <title>Genome sequence of the fusiform rust pathogen reveals effectors for host alternation and coevolution with pine.</title>
        <authorList>
            <consortium name="DOE Joint Genome Institute"/>
            <person name="Smith K."/>
            <person name="Pendleton A."/>
            <person name="Kubisiak T."/>
            <person name="Anderson C."/>
            <person name="Salamov A."/>
            <person name="Aerts A."/>
            <person name="Riley R."/>
            <person name="Clum A."/>
            <person name="Lindquist E."/>
            <person name="Ence D."/>
            <person name="Campbell M."/>
            <person name="Kronenberg Z."/>
            <person name="Feau N."/>
            <person name="Dhillon B."/>
            <person name="Hamelin R."/>
            <person name="Burleigh J."/>
            <person name="Smith J."/>
            <person name="Yandell M."/>
            <person name="Nelson C."/>
            <person name="Grigoriev I."/>
            <person name="Davis J."/>
        </authorList>
    </citation>
    <scope>NUCLEOTIDE SEQUENCE</scope>
    <source>
        <strain evidence="3">G11</strain>
    </source>
</reference>
<evidence type="ECO:0000313" key="3">
    <source>
        <dbReference type="EMBL" id="KAG0144793.1"/>
    </source>
</evidence>
<organism evidence="3 4">
    <name type="scientific">Cronartium quercuum f. sp. fusiforme G11</name>
    <dbReference type="NCBI Taxonomy" id="708437"/>
    <lineage>
        <taxon>Eukaryota</taxon>
        <taxon>Fungi</taxon>
        <taxon>Dikarya</taxon>
        <taxon>Basidiomycota</taxon>
        <taxon>Pucciniomycotina</taxon>
        <taxon>Pucciniomycetes</taxon>
        <taxon>Pucciniales</taxon>
        <taxon>Coleosporiaceae</taxon>
        <taxon>Cronartium</taxon>
    </lineage>
</organism>
<keyword evidence="4" id="KW-1185">Reference proteome</keyword>
<feature type="region of interest" description="Disordered" evidence="1">
    <location>
        <begin position="1"/>
        <end position="46"/>
    </location>
</feature>
<dbReference type="InterPro" id="IPR003607">
    <property type="entry name" value="HD/PDEase_dom"/>
</dbReference>